<protein>
    <submittedName>
        <fullName evidence="2">Uncharacterized protein</fullName>
    </submittedName>
</protein>
<reference evidence="2" key="5">
    <citation type="journal article" date="2021" name="G3 (Bethesda)">
        <title>Aegilops tauschii genome assembly Aet v5.0 features greater sequence contiguity and improved annotation.</title>
        <authorList>
            <person name="Wang L."/>
            <person name="Zhu T."/>
            <person name="Rodriguez J.C."/>
            <person name="Deal K.R."/>
            <person name="Dubcovsky J."/>
            <person name="McGuire P.E."/>
            <person name="Lux T."/>
            <person name="Spannagl M."/>
            <person name="Mayer K.F.X."/>
            <person name="Baldrich P."/>
            <person name="Meyers B.C."/>
            <person name="Huo N."/>
            <person name="Gu Y.Q."/>
            <person name="Zhou H."/>
            <person name="Devos K.M."/>
            <person name="Bennetzen J.L."/>
            <person name="Unver T."/>
            <person name="Budak H."/>
            <person name="Gulick P.J."/>
            <person name="Galiba G."/>
            <person name="Kalapos B."/>
            <person name="Nelson D.R."/>
            <person name="Li P."/>
            <person name="You F.M."/>
            <person name="Luo M.C."/>
            <person name="Dvorak J."/>
        </authorList>
    </citation>
    <scope>NUCLEOTIDE SEQUENCE [LARGE SCALE GENOMIC DNA]</scope>
    <source>
        <strain evidence="2">cv. AL8/78</strain>
    </source>
</reference>
<reference evidence="2" key="3">
    <citation type="journal article" date="2017" name="Nature">
        <title>Genome sequence of the progenitor of the wheat D genome Aegilops tauschii.</title>
        <authorList>
            <person name="Luo M.C."/>
            <person name="Gu Y.Q."/>
            <person name="Puiu D."/>
            <person name="Wang H."/>
            <person name="Twardziok S.O."/>
            <person name="Deal K.R."/>
            <person name="Huo N."/>
            <person name="Zhu T."/>
            <person name="Wang L."/>
            <person name="Wang Y."/>
            <person name="McGuire P.E."/>
            <person name="Liu S."/>
            <person name="Long H."/>
            <person name="Ramasamy R.K."/>
            <person name="Rodriguez J.C."/>
            <person name="Van S.L."/>
            <person name="Yuan L."/>
            <person name="Wang Z."/>
            <person name="Xia Z."/>
            <person name="Xiao L."/>
            <person name="Anderson O.D."/>
            <person name="Ouyang S."/>
            <person name="Liang Y."/>
            <person name="Zimin A.V."/>
            <person name="Pertea G."/>
            <person name="Qi P."/>
            <person name="Bennetzen J.L."/>
            <person name="Dai X."/>
            <person name="Dawson M.W."/>
            <person name="Muller H.G."/>
            <person name="Kugler K."/>
            <person name="Rivarola-Duarte L."/>
            <person name="Spannagl M."/>
            <person name="Mayer K.F.X."/>
            <person name="Lu F.H."/>
            <person name="Bevan M.W."/>
            <person name="Leroy P."/>
            <person name="Li P."/>
            <person name="You F.M."/>
            <person name="Sun Q."/>
            <person name="Liu Z."/>
            <person name="Lyons E."/>
            <person name="Wicker T."/>
            <person name="Salzberg S.L."/>
            <person name="Devos K.M."/>
            <person name="Dvorak J."/>
        </authorList>
    </citation>
    <scope>NUCLEOTIDE SEQUENCE [LARGE SCALE GENOMIC DNA]</scope>
    <source>
        <strain evidence="2">cv. AL8/78</strain>
    </source>
</reference>
<reference evidence="3" key="1">
    <citation type="journal article" date="2014" name="Science">
        <title>Ancient hybridizations among the ancestral genomes of bread wheat.</title>
        <authorList>
            <consortium name="International Wheat Genome Sequencing Consortium,"/>
            <person name="Marcussen T."/>
            <person name="Sandve S.R."/>
            <person name="Heier L."/>
            <person name="Spannagl M."/>
            <person name="Pfeifer M."/>
            <person name="Jakobsen K.S."/>
            <person name="Wulff B.B."/>
            <person name="Steuernagel B."/>
            <person name="Mayer K.F."/>
            <person name="Olsen O.A."/>
        </authorList>
    </citation>
    <scope>NUCLEOTIDE SEQUENCE [LARGE SCALE GENOMIC DNA]</scope>
    <source>
        <strain evidence="3">cv. AL8/78</strain>
    </source>
</reference>
<feature type="region of interest" description="Disordered" evidence="1">
    <location>
        <begin position="1"/>
        <end position="22"/>
    </location>
</feature>
<reference evidence="2" key="4">
    <citation type="submission" date="2019-03" db="UniProtKB">
        <authorList>
            <consortium name="EnsemblPlants"/>
        </authorList>
    </citation>
    <scope>IDENTIFICATION</scope>
</reference>
<feature type="compositionally biased region" description="Basic and acidic residues" evidence="1">
    <location>
        <begin position="11"/>
        <end position="22"/>
    </location>
</feature>
<evidence type="ECO:0000256" key="1">
    <source>
        <dbReference type="SAM" id="MobiDB-lite"/>
    </source>
</evidence>
<proteinExistence type="predicted"/>
<dbReference type="Proteomes" id="UP000015105">
    <property type="component" value="Chromosome 5D"/>
</dbReference>
<accession>A0A453JMS5</accession>
<keyword evidence="3" id="KW-1185">Reference proteome</keyword>
<reference evidence="3" key="2">
    <citation type="journal article" date="2017" name="Nat. Plants">
        <title>The Aegilops tauschii genome reveals multiple impacts of transposons.</title>
        <authorList>
            <person name="Zhao G."/>
            <person name="Zou C."/>
            <person name="Li K."/>
            <person name="Wang K."/>
            <person name="Li T."/>
            <person name="Gao L."/>
            <person name="Zhang X."/>
            <person name="Wang H."/>
            <person name="Yang Z."/>
            <person name="Liu X."/>
            <person name="Jiang W."/>
            <person name="Mao L."/>
            <person name="Kong X."/>
            <person name="Jiao Y."/>
            <person name="Jia J."/>
        </authorList>
    </citation>
    <scope>NUCLEOTIDE SEQUENCE [LARGE SCALE GENOMIC DNA]</scope>
    <source>
        <strain evidence="3">cv. AL8/78</strain>
    </source>
</reference>
<dbReference type="EnsemblPlants" id="AET5Gv20124800.1">
    <property type="protein sequence ID" value="AET5Gv20124800.1"/>
    <property type="gene ID" value="AET5Gv20124800"/>
</dbReference>
<sequence>MHALIGMVPPEPRETETEDKKKERVAAGAPFIWIAWNFGTCPEEANEDEVKTYARVYMWYVISRTIFADGTGKNAPWM</sequence>
<dbReference type="Gramene" id="AET5Gv20124800.1">
    <property type="protein sequence ID" value="AET5Gv20124800.1"/>
    <property type="gene ID" value="AET5Gv20124800"/>
</dbReference>
<evidence type="ECO:0000313" key="2">
    <source>
        <dbReference type="EnsemblPlants" id="AET5Gv20124800.1"/>
    </source>
</evidence>
<name>A0A453JMS5_AEGTS</name>
<organism evidence="2 3">
    <name type="scientific">Aegilops tauschii subsp. strangulata</name>
    <name type="common">Goatgrass</name>
    <dbReference type="NCBI Taxonomy" id="200361"/>
    <lineage>
        <taxon>Eukaryota</taxon>
        <taxon>Viridiplantae</taxon>
        <taxon>Streptophyta</taxon>
        <taxon>Embryophyta</taxon>
        <taxon>Tracheophyta</taxon>
        <taxon>Spermatophyta</taxon>
        <taxon>Magnoliopsida</taxon>
        <taxon>Liliopsida</taxon>
        <taxon>Poales</taxon>
        <taxon>Poaceae</taxon>
        <taxon>BOP clade</taxon>
        <taxon>Pooideae</taxon>
        <taxon>Triticodae</taxon>
        <taxon>Triticeae</taxon>
        <taxon>Triticinae</taxon>
        <taxon>Aegilops</taxon>
    </lineage>
</organism>
<evidence type="ECO:0000313" key="3">
    <source>
        <dbReference type="Proteomes" id="UP000015105"/>
    </source>
</evidence>
<dbReference type="AlphaFoldDB" id="A0A453JMS5"/>